<dbReference type="EC" id="2.8.1.7" evidence="3 8"/>
<dbReference type="Pfam" id="PF00266">
    <property type="entry name" value="Aminotran_5"/>
    <property type="match status" value="1"/>
</dbReference>
<dbReference type="NCBIfam" id="TIGR01979">
    <property type="entry name" value="sufS"/>
    <property type="match status" value="1"/>
</dbReference>
<proteinExistence type="inferred from homology"/>
<dbReference type="GO" id="GO:0030170">
    <property type="term" value="F:pyridoxal phosphate binding"/>
    <property type="evidence" value="ECO:0007669"/>
    <property type="project" value="UniProtKB-UniRule"/>
</dbReference>
<dbReference type="AlphaFoldDB" id="A0A1B4V3K2"/>
<name>A0A1B4V3K2_9GAMM</name>
<dbReference type="GO" id="GO:0006534">
    <property type="term" value="P:cysteine metabolic process"/>
    <property type="evidence" value="ECO:0007669"/>
    <property type="project" value="UniProtKB-UniRule"/>
</dbReference>
<dbReference type="CDD" id="cd06453">
    <property type="entry name" value="SufS_like"/>
    <property type="match status" value="1"/>
</dbReference>
<dbReference type="PROSITE" id="PS00595">
    <property type="entry name" value="AA_TRANSFER_CLASS_5"/>
    <property type="match status" value="1"/>
</dbReference>
<reference evidence="10 11" key="1">
    <citation type="submission" date="2015-08" db="EMBL/GenBank/DDBJ databases">
        <title>Complete genome sequence of Sulfurifustis variabilis.</title>
        <authorList>
            <person name="Miura A."/>
            <person name="Kojima H."/>
            <person name="Fukui M."/>
        </authorList>
    </citation>
    <scope>NUCLEOTIDE SEQUENCE [LARGE SCALE GENOMIC DNA]</scope>
    <source>
        <strain evidence="11">skN76</strain>
    </source>
</reference>
<dbReference type="InterPro" id="IPR015421">
    <property type="entry name" value="PyrdxlP-dep_Trfase_major"/>
</dbReference>
<comment type="similarity">
    <text evidence="2 8">Belongs to the class-V pyridoxal-phosphate-dependent aminotransferase family. Csd subfamily.</text>
</comment>
<dbReference type="InterPro" id="IPR015424">
    <property type="entry name" value="PyrdxlP-dep_Trfase"/>
</dbReference>
<evidence type="ECO:0000256" key="7">
    <source>
        <dbReference type="RuleBase" id="RU004504"/>
    </source>
</evidence>
<dbReference type="InterPro" id="IPR000192">
    <property type="entry name" value="Aminotrans_V_dom"/>
</dbReference>
<dbReference type="SUPFAM" id="SSF53383">
    <property type="entry name" value="PLP-dependent transferases"/>
    <property type="match status" value="1"/>
</dbReference>
<gene>
    <name evidence="10" type="ORF">SVA_1577</name>
</gene>
<dbReference type="PANTHER" id="PTHR43586:SF8">
    <property type="entry name" value="CYSTEINE DESULFURASE 1, CHLOROPLASTIC"/>
    <property type="match status" value="1"/>
</dbReference>
<dbReference type="KEGG" id="sva:SVA_1577"/>
<evidence type="ECO:0000313" key="10">
    <source>
        <dbReference type="EMBL" id="BAU48139.1"/>
    </source>
</evidence>
<evidence type="ECO:0000259" key="9">
    <source>
        <dbReference type="Pfam" id="PF00266"/>
    </source>
</evidence>
<keyword evidence="11" id="KW-1185">Reference proteome</keyword>
<keyword evidence="4 8" id="KW-0808">Transferase</keyword>
<keyword evidence="5 8" id="KW-0663">Pyridoxal phosphate</keyword>
<evidence type="ECO:0000256" key="8">
    <source>
        <dbReference type="RuleBase" id="RU004506"/>
    </source>
</evidence>
<sequence>MSTAPERTARTYAPAPVAFDVERVRRDFPALHQRVRNRPLVYLDNAATTQKPQGVIDALEHYYRFDNANVHRGVHTLSERATAAYEGAREKVRAFLNARSTKEIVFTRGTTEAINLVAASWGRANLRAGDEVLITEMEHHSNIVPWQMLCEQTGATLKVAPITDEGELILERFDALLSERTRLVGVVHCSNALGTINPIERIIERAHAAGAVVLLDGAQSVAHLAVDVQKLGCDFFAFSGHKLYGPTGIGVLYGREKHLAAMPPYQGGGEMIKFVSFDRTVYNDLPYRFEAGTPHISGAIGLGAAIDYVKGLGLESIAAYEHELLGYATEALTAVSGLRLIGTAREKASILSFALERIHPHDVGSILDHEGVAIRAGHHCAMPVMQHYCVPATARASLAMYNTRADIDALVRAIHRVKEVFR</sequence>
<dbReference type="GO" id="GO:0031071">
    <property type="term" value="F:cysteine desulfurase activity"/>
    <property type="evidence" value="ECO:0007669"/>
    <property type="project" value="UniProtKB-UniRule"/>
</dbReference>
<evidence type="ECO:0000256" key="6">
    <source>
        <dbReference type="ARBA" id="ARBA00050776"/>
    </source>
</evidence>
<dbReference type="PANTHER" id="PTHR43586">
    <property type="entry name" value="CYSTEINE DESULFURASE"/>
    <property type="match status" value="1"/>
</dbReference>
<accession>A0A1B4V3K2</accession>
<dbReference type="Gene3D" id="3.40.640.10">
    <property type="entry name" value="Type I PLP-dependent aspartate aminotransferase-like (Major domain)"/>
    <property type="match status" value="1"/>
</dbReference>
<dbReference type="InterPro" id="IPR010970">
    <property type="entry name" value="Cys_dSase_SufS"/>
</dbReference>
<dbReference type="InterPro" id="IPR020578">
    <property type="entry name" value="Aminotrans_V_PyrdxlP_BS"/>
</dbReference>
<comment type="catalytic activity">
    <reaction evidence="6 8">
        <text>(sulfur carrier)-H + L-cysteine = (sulfur carrier)-SH + L-alanine</text>
        <dbReference type="Rhea" id="RHEA:43892"/>
        <dbReference type="Rhea" id="RHEA-COMP:14737"/>
        <dbReference type="Rhea" id="RHEA-COMP:14739"/>
        <dbReference type="ChEBI" id="CHEBI:29917"/>
        <dbReference type="ChEBI" id="CHEBI:35235"/>
        <dbReference type="ChEBI" id="CHEBI:57972"/>
        <dbReference type="ChEBI" id="CHEBI:64428"/>
        <dbReference type="EC" id="2.8.1.7"/>
    </reaction>
</comment>
<dbReference type="Proteomes" id="UP000218899">
    <property type="component" value="Chromosome"/>
</dbReference>
<comment type="function">
    <text evidence="8">Catalyzes the removal of elemental sulfur and selenium atoms from L-cysteine, L-cystine, L-selenocysteine, and L-selenocystine to produce L-alanine.</text>
</comment>
<comment type="cofactor">
    <cofactor evidence="1 7">
        <name>pyridoxal 5'-phosphate</name>
        <dbReference type="ChEBI" id="CHEBI:597326"/>
    </cofactor>
</comment>
<dbReference type="InterPro" id="IPR015422">
    <property type="entry name" value="PyrdxlP-dep_Trfase_small"/>
</dbReference>
<evidence type="ECO:0000256" key="5">
    <source>
        <dbReference type="ARBA" id="ARBA00022898"/>
    </source>
</evidence>
<evidence type="ECO:0000313" key="11">
    <source>
        <dbReference type="Proteomes" id="UP000218899"/>
    </source>
</evidence>
<organism evidence="10 11">
    <name type="scientific">Sulfurifustis variabilis</name>
    <dbReference type="NCBI Taxonomy" id="1675686"/>
    <lineage>
        <taxon>Bacteria</taxon>
        <taxon>Pseudomonadati</taxon>
        <taxon>Pseudomonadota</taxon>
        <taxon>Gammaproteobacteria</taxon>
        <taxon>Acidiferrobacterales</taxon>
        <taxon>Acidiferrobacteraceae</taxon>
        <taxon>Sulfurifustis</taxon>
    </lineage>
</organism>
<protein>
    <recommendedName>
        <fullName evidence="3 8">Cysteine desulfurase</fullName>
        <ecNumber evidence="3 8">2.8.1.7</ecNumber>
    </recommendedName>
</protein>
<feature type="domain" description="Aminotransferase class V" evidence="9">
    <location>
        <begin position="41"/>
        <end position="410"/>
    </location>
</feature>
<dbReference type="Gene3D" id="3.90.1150.10">
    <property type="entry name" value="Aspartate Aminotransferase, domain 1"/>
    <property type="match status" value="1"/>
</dbReference>
<dbReference type="OrthoDB" id="9808002at2"/>
<dbReference type="RefSeq" id="WP_096460681.1">
    <property type="nucleotide sequence ID" value="NZ_AP014936.1"/>
</dbReference>
<evidence type="ECO:0000256" key="1">
    <source>
        <dbReference type="ARBA" id="ARBA00001933"/>
    </source>
</evidence>
<evidence type="ECO:0000256" key="2">
    <source>
        <dbReference type="ARBA" id="ARBA00010447"/>
    </source>
</evidence>
<evidence type="ECO:0000256" key="3">
    <source>
        <dbReference type="ARBA" id="ARBA00012239"/>
    </source>
</evidence>
<evidence type="ECO:0000256" key="4">
    <source>
        <dbReference type="ARBA" id="ARBA00022679"/>
    </source>
</evidence>
<dbReference type="EMBL" id="AP014936">
    <property type="protein sequence ID" value="BAU48139.1"/>
    <property type="molecule type" value="Genomic_DNA"/>
</dbReference>